<feature type="transmembrane region" description="Helical" evidence="4">
    <location>
        <begin position="157"/>
        <end position="179"/>
    </location>
</feature>
<evidence type="ECO:0000256" key="1">
    <source>
        <dbReference type="ARBA" id="ARBA00008231"/>
    </source>
</evidence>
<dbReference type="PANTHER" id="PTHR21013:SF10">
    <property type="entry name" value="ATP SYNTHASE MITOCHONDRIAL F1 COMPLEX ASSEMBLY FACTOR 2"/>
    <property type="match status" value="1"/>
</dbReference>
<dbReference type="InterPro" id="IPR023335">
    <property type="entry name" value="ATP12_ortho_dom_sf"/>
</dbReference>
<evidence type="ECO:0000256" key="3">
    <source>
        <dbReference type="ARBA" id="ARBA00023186"/>
    </source>
</evidence>
<proteinExistence type="inferred from homology"/>
<dbReference type="EMBL" id="BAAAEM010000002">
    <property type="protein sequence ID" value="GAA0473789.1"/>
    <property type="molecule type" value="Genomic_DNA"/>
</dbReference>
<evidence type="ECO:0000313" key="6">
    <source>
        <dbReference type="Proteomes" id="UP001500713"/>
    </source>
</evidence>
<dbReference type="PANTHER" id="PTHR21013">
    <property type="entry name" value="ATP SYNTHASE MITOCHONDRIAL F1 COMPLEX ASSEMBLY FACTOR 2/ATP12 PROTEIN, MITOCHONDRIAL PRECURSOR"/>
    <property type="match status" value="1"/>
</dbReference>
<dbReference type="Gene3D" id="3.30.2180.10">
    <property type="entry name" value="ATP12-like"/>
    <property type="match status" value="1"/>
</dbReference>
<keyword evidence="2" id="KW-0809">Transit peptide</keyword>
<dbReference type="InterPro" id="IPR042272">
    <property type="entry name" value="ATP12_ATP_synth-F1-assembly_N"/>
</dbReference>
<keyword evidence="4" id="KW-0812">Transmembrane</keyword>
<dbReference type="RefSeq" id="WP_229956078.1">
    <property type="nucleotide sequence ID" value="NZ_BAAAEM010000002.1"/>
</dbReference>
<keyword evidence="4" id="KW-0472">Membrane</keyword>
<accession>A0ABN1ADI3</accession>
<organism evidence="5 6">
    <name type="scientific">Parasphingorhabdus litoris</name>
    <dbReference type="NCBI Taxonomy" id="394733"/>
    <lineage>
        <taxon>Bacteria</taxon>
        <taxon>Pseudomonadati</taxon>
        <taxon>Pseudomonadota</taxon>
        <taxon>Alphaproteobacteria</taxon>
        <taxon>Sphingomonadales</taxon>
        <taxon>Sphingomonadaceae</taxon>
        <taxon>Parasphingorhabdus</taxon>
    </lineage>
</organism>
<sequence>MKKFYKQAASAAIDSGFAIHLDGRPVKTPARNPLHLPTLQLADAIAAEWAGQGDEIDPATMPLTALAQGALDQVAHERERIVGRIAAFADSDMLYYRGDDSQQALIDHQAEKWDPLLEWARQRYDVSFTLTYGIMHQSQSKQTIVRLSEAVEAQDDFALAAMLSLVGLAGSLVAILALIEGAYDSETLWPLMNLEELWQEEQWGSDDLASQNRAIKKDEFLAAAHFFALSRT</sequence>
<keyword evidence="3" id="KW-0143">Chaperone</keyword>
<protein>
    <submittedName>
        <fullName evidence="5">ATPase</fullName>
    </submittedName>
</protein>
<comment type="similarity">
    <text evidence="1">Belongs to the ATP12 family.</text>
</comment>
<dbReference type="Proteomes" id="UP001500713">
    <property type="component" value="Unassembled WGS sequence"/>
</dbReference>
<name>A0ABN1ADI3_9SPHN</name>
<gene>
    <name evidence="5" type="ORF">GCM10009096_13980</name>
</gene>
<keyword evidence="6" id="KW-1185">Reference proteome</keyword>
<dbReference type="SUPFAM" id="SSF160909">
    <property type="entry name" value="ATP12-like"/>
    <property type="match status" value="1"/>
</dbReference>
<dbReference type="InterPro" id="IPR011419">
    <property type="entry name" value="ATP12_ATP_synth-F1-assembly"/>
</dbReference>
<reference evidence="5 6" key="1">
    <citation type="journal article" date="2019" name="Int. J. Syst. Evol. Microbiol.">
        <title>The Global Catalogue of Microorganisms (GCM) 10K type strain sequencing project: providing services to taxonomists for standard genome sequencing and annotation.</title>
        <authorList>
            <consortium name="The Broad Institute Genomics Platform"/>
            <consortium name="The Broad Institute Genome Sequencing Center for Infectious Disease"/>
            <person name="Wu L."/>
            <person name="Ma J."/>
        </authorList>
    </citation>
    <scope>NUCLEOTIDE SEQUENCE [LARGE SCALE GENOMIC DNA]</scope>
    <source>
        <strain evidence="5 6">JCM 14162</strain>
    </source>
</reference>
<dbReference type="Pfam" id="PF07542">
    <property type="entry name" value="ATP12"/>
    <property type="match status" value="1"/>
</dbReference>
<evidence type="ECO:0000256" key="2">
    <source>
        <dbReference type="ARBA" id="ARBA00022946"/>
    </source>
</evidence>
<evidence type="ECO:0000313" key="5">
    <source>
        <dbReference type="EMBL" id="GAA0473789.1"/>
    </source>
</evidence>
<dbReference type="Gene3D" id="1.10.3580.10">
    <property type="entry name" value="ATP12 ATPase"/>
    <property type="match status" value="1"/>
</dbReference>
<keyword evidence="4" id="KW-1133">Transmembrane helix</keyword>
<evidence type="ECO:0000256" key="4">
    <source>
        <dbReference type="SAM" id="Phobius"/>
    </source>
</evidence>
<comment type="caution">
    <text evidence="5">The sequence shown here is derived from an EMBL/GenBank/DDBJ whole genome shotgun (WGS) entry which is preliminary data.</text>
</comment>